<dbReference type="Proteomes" id="UP000037288">
    <property type="component" value="Unassembled WGS sequence"/>
</dbReference>
<dbReference type="Pfam" id="PF18029">
    <property type="entry name" value="Glyoxalase_6"/>
    <property type="match status" value="1"/>
</dbReference>
<keyword evidence="3" id="KW-1185">Reference proteome</keyword>
<dbReference type="EMBL" id="LFXA01000010">
    <property type="protein sequence ID" value="KNB51329.1"/>
    <property type="molecule type" value="Genomic_DNA"/>
</dbReference>
<dbReference type="Gene3D" id="3.10.180.10">
    <property type="entry name" value="2,3-Dihydroxybiphenyl 1,2-Dioxygenase, domain 1"/>
    <property type="match status" value="1"/>
</dbReference>
<dbReference type="RefSeq" id="WP_049717158.1">
    <property type="nucleotide sequence ID" value="NZ_LFXA01000010.1"/>
</dbReference>
<protein>
    <submittedName>
        <fullName evidence="2">Glyoxalase</fullName>
    </submittedName>
</protein>
<reference evidence="3" key="1">
    <citation type="submission" date="2015-07" db="EMBL/GenBank/DDBJ databases">
        <title>Draft genome sequence of Streptomyces sp. CMAA 1322, a bacterium isolated from Caatinga biome, from dry forest semiarid of Brazil.</title>
        <authorList>
            <person name="Santos S.N."/>
            <person name="Gacesa R."/>
            <person name="Taketani R.G."/>
            <person name="Long P.F."/>
            <person name="Melo I.S."/>
        </authorList>
    </citation>
    <scope>NUCLEOTIDE SEQUENCE [LARGE SCALE GENOMIC DNA]</scope>
    <source>
        <strain evidence="3">CMAA 1322</strain>
    </source>
</reference>
<dbReference type="InterPro" id="IPR029068">
    <property type="entry name" value="Glyas_Bleomycin-R_OHBP_Dase"/>
</dbReference>
<dbReference type="STRING" id="1678637.AC230_17305"/>
<dbReference type="OrthoDB" id="9798201at2"/>
<feature type="domain" description="VOC" evidence="1">
    <location>
        <begin position="2"/>
        <end position="134"/>
    </location>
</feature>
<dbReference type="InterPro" id="IPR037523">
    <property type="entry name" value="VOC_core"/>
</dbReference>
<gene>
    <name evidence="2" type="ORF">AC230_17305</name>
</gene>
<comment type="caution">
    <text evidence="2">The sequence shown here is derived from an EMBL/GenBank/DDBJ whole genome shotgun (WGS) entry which is preliminary data.</text>
</comment>
<accession>A0A0K9XD38</accession>
<dbReference type="AlphaFoldDB" id="A0A0K9XD38"/>
<proteinExistence type="predicted"/>
<evidence type="ECO:0000313" key="2">
    <source>
        <dbReference type="EMBL" id="KNB51329.1"/>
    </source>
</evidence>
<evidence type="ECO:0000313" key="3">
    <source>
        <dbReference type="Proteomes" id="UP000037288"/>
    </source>
</evidence>
<sequence>MNVLYPRLLVEDFEISTRFWEPTLRDLLGIEPVKILPEDGYAKWAVGDEALLVVFTRSAVADVTGTAHLPSRAAAQDTAMLALPVEDVEAASAVLVRHGATVLAAAQDRPEWGAGLRTAHLRAPDGTLIELQSYPEPRPS</sequence>
<name>A0A0K9XD38_9ACTN</name>
<dbReference type="InterPro" id="IPR041581">
    <property type="entry name" value="Glyoxalase_6"/>
</dbReference>
<dbReference type="SUPFAM" id="SSF54593">
    <property type="entry name" value="Glyoxalase/Bleomycin resistance protein/Dihydroxybiphenyl dioxygenase"/>
    <property type="match status" value="1"/>
</dbReference>
<dbReference type="PROSITE" id="PS51819">
    <property type="entry name" value="VOC"/>
    <property type="match status" value="1"/>
</dbReference>
<organism evidence="2 3">
    <name type="scientific">Streptomyces caatingaensis</name>
    <dbReference type="NCBI Taxonomy" id="1678637"/>
    <lineage>
        <taxon>Bacteria</taxon>
        <taxon>Bacillati</taxon>
        <taxon>Actinomycetota</taxon>
        <taxon>Actinomycetes</taxon>
        <taxon>Kitasatosporales</taxon>
        <taxon>Streptomycetaceae</taxon>
        <taxon>Streptomyces</taxon>
    </lineage>
</organism>
<evidence type="ECO:0000259" key="1">
    <source>
        <dbReference type="PROSITE" id="PS51819"/>
    </source>
</evidence>
<dbReference type="PATRIC" id="fig|1678637.3.peg.3730"/>